<organism evidence="7 8">
    <name type="scientific">Micrococcus endophyticus</name>
    <dbReference type="NCBI Taxonomy" id="455343"/>
    <lineage>
        <taxon>Bacteria</taxon>
        <taxon>Bacillati</taxon>
        <taxon>Actinomycetota</taxon>
        <taxon>Actinomycetes</taxon>
        <taxon>Micrococcales</taxon>
        <taxon>Micrococcaceae</taxon>
        <taxon>Micrococcus</taxon>
    </lineage>
</organism>
<dbReference type="CDD" id="cd02883">
    <property type="entry name" value="NUDIX_Hydrolase"/>
    <property type="match status" value="1"/>
</dbReference>
<dbReference type="PANTHER" id="PTHR43046:SF14">
    <property type="entry name" value="MUTT_NUDIX FAMILY PROTEIN"/>
    <property type="match status" value="1"/>
</dbReference>
<evidence type="ECO:0000256" key="1">
    <source>
        <dbReference type="ARBA" id="ARBA00001946"/>
    </source>
</evidence>
<dbReference type="PANTHER" id="PTHR43046">
    <property type="entry name" value="GDP-MANNOSE MANNOSYL HYDROLASE"/>
    <property type="match status" value="1"/>
</dbReference>
<evidence type="ECO:0000313" key="8">
    <source>
        <dbReference type="Proteomes" id="UP000567246"/>
    </source>
</evidence>
<evidence type="ECO:0000256" key="5">
    <source>
        <dbReference type="SAM" id="MobiDB-lite"/>
    </source>
</evidence>
<name>A0A7W9N001_9MICC</name>
<evidence type="ECO:0000256" key="4">
    <source>
        <dbReference type="RuleBase" id="RU003476"/>
    </source>
</evidence>
<gene>
    <name evidence="7" type="ORF">HDA33_000230</name>
</gene>
<dbReference type="SUPFAM" id="SSF55811">
    <property type="entry name" value="Nudix"/>
    <property type="match status" value="1"/>
</dbReference>
<dbReference type="GO" id="GO:0016787">
    <property type="term" value="F:hydrolase activity"/>
    <property type="evidence" value="ECO:0007669"/>
    <property type="project" value="UniProtKB-KW"/>
</dbReference>
<proteinExistence type="inferred from homology"/>
<dbReference type="PROSITE" id="PS00893">
    <property type="entry name" value="NUDIX_BOX"/>
    <property type="match status" value="1"/>
</dbReference>
<evidence type="ECO:0000256" key="3">
    <source>
        <dbReference type="ARBA" id="ARBA00022801"/>
    </source>
</evidence>
<dbReference type="Gene3D" id="3.90.79.10">
    <property type="entry name" value="Nucleoside Triphosphate Pyrophosphohydrolase"/>
    <property type="match status" value="1"/>
</dbReference>
<evidence type="ECO:0000256" key="2">
    <source>
        <dbReference type="ARBA" id="ARBA00005582"/>
    </source>
</evidence>
<evidence type="ECO:0000313" key="7">
    <source>
        <dbReference type="EMBL" id="MBB5847666.1"/>
    </source>
</evidence>
<dbReference type="Proteomes" id="UP000567246">
    <property type="component" value="Unassembled WGS sequence"/>
</dbReference>
<comment type="similarity">
    <text evidence="2 4">Belongs to the Nudix hydrolase family.</text>
</comment>
<evidence type="ECO:0000259" key="6">
    <source>
        <dbReference type="PROSITE" id="PS51462"/>
    </source>
</evidence>
<dbReference type="InterPro" id="IPR000086">
    <property type="entry name" value="NUDIX_hydrolase_dom"/>
</dbReference>
<keyword evidence="3 4" id="KW-0378">Hydrolase</keyword>
<dbReference type="InterPro" id="IPR015797">
    <property type="entry name" value="NUDIX_hydrolase-like_dom_sf"/>
</dbReference>
<feature type="region of interest" description="Disordered" evidence="5">
    <location>
        <begin position="1"/>
        <end position="20"/>
    </location>
</feature>
<dbReference type="InterPro" id="IPR020476">
    <property type="entry name" value="Nudix_hydrolase"/>
</dbReference>
<accession>A0A7W9N001</accession>
<protein>
    <submittedName>
        <fullName evidence="7">ADP-ribose pyrophosphatase YjhB (NUDIX family)</fullName>
    </submittedName>
</protein>
<comment type="cofactor">
    <cofactor evidence="1">
        <name>Mg(2+)</name>
        <dbReference type="ChEBI" id="CHEBI:18420"/>
    </cofactor>
</comment>
<feature type="domain" description="Nudix hydrolase" evidence="6">
    <location>
        <begin position="22"/>
        <end position="158"/>
    </location>
</feature>
<comment type="caution">
    <text evidence="7">The sequence shown here is derived from an EMBL/GenBank/DDBJ whole genome shotgun (WGS) entry which is preliminary data.</text>
</comment>
<dbReference type="EMBL" id="JACHMW010000001">
    <property type="protein sequence ID" value="MBB5847666.1"/>
    <property type="molecule type" value="Genomic_DNA"/>
</dbReference>
<dbReference type="Pfam" id="PF00293">
    <property type="entry name" value="NUDIX"/>
    <property type="match status" value="1"/>
</dbReference>
<keyword evidence="8" id="KW-1185">Reference proteome</keyword>
<reference evidence="7 8" key="1">
    <citation type="submission" date="2020-08" db="EMBL/GenBank/DDBJ databases">
        <title>Sequencing the genomes of 1000 actinobacteria strains.</title>
        <authorList>
            <person name="Klenk H.-P."/>
        </authorList>
    </citation>
    <scope>NUCLEOTIDE SEQUENCE [LARGE SCALE GENOMIC DNA]</scope>
    <source>
        <strain evidence="7 8">DSM 17945</strain>
    </source>
</reference>
<dbReference type="AlphaFoldDB" id="A0A7W9N001"/>
<sequence>MSPTPVPDAEPARADAPAGPFQTRAGAYALIVDGGRVLLSSWQGPEHLVWTLPGGGIELGESPEEACRREVWEETGHTAELTGLLGVTTGVIPAERRLRGEALPLLTVQVLYTARITGGVLRPEVGGSSTDARWFDLAGLDAVRTAPWVREALARAGAAA</sequence>
<dbReference type="PROSITE" id="PS51462">
    <property type="entry name" value="NUDIX"/>
    <property type="match status" value="1"/>
</dbReference>
<dbReference type="RefSeq" id="WP_158494283.1">
    <property type="nucleotide sequence ID" value="NZ_BAABAG010000002.1"/>
</dbReference>
<dbReference type="PRINTS" id="PR00502">
    <property type="entry name" value="NUDIXFAMILY"/>
</dbReference>
<dbReference type="InterPro" id="IPR020084">
    <property type="entry name" value="NUDIX_hydrolase_CS"/>
</dbReference>